<name>A0A6U1T4H9_TRICV</name>
<evidence type="ECO:0000313" key="2">
    <source>
        <dbReference type="EMBL" id="CAD9322028.1"/>
    </source>
</evidence>
<evidence type="ECO:0000313" key="1">
    <source>
        <dbReference type="EMBL" id="CAD9322026.1"/>
    </source>
</evidence>
<accession>A0A6U1T4H9</accession>
<dbReference type="EMBL" id="HBGO01002986">
    <property type="protein sequence ID" value="CAD9322026.1"/>
    <property type="molecule type" value="Transcribed_RNA"/>
</dbReference>
<protein>
    <submittedName>
        <fullName evidence="2">Uncharacterized protein</fullName>
    </submittedName>
</protein>
<proteinExistence type="predicted"/>
<sequence length="99" mass="10977">MLKSGRMKPVECPNFISMASLYICCLHSCGCSKRGARTQDQMKRGLCASKILVPDGSRNDNCNQKVRPCVPVPKAASDFALEYFPGPSPHERKGQKQIY</sequence>
<reference evidence="2" key="1">
    <citation type="submission" date="2021-01" db="EMBL/GenBank/DDBJ databases">
        <authorList>
            <person name="Corre E."/>
            <person name="Pelletier E."/>
            <person name="Niang G."/>
            <person name="Scheremetjew M."/>
            <person name="Finn R."/>
            <person name="Kale V."/>
            <person name="Holt S."/>
            <person name="Cochrane G."/>
            <person name="Meng A."/>
            <person name="Brown T."/>
            <person name="Cohen L."/>
        </authorList>
    </citation>
    <scope>NUCLEOTIDE SEQUENCE</scope>
    <source>
        <strain evidence="2">Grunow 1884</strain>
    </source>
</reference>
<gene>
    <name evidence="1" type="ORF">OSIN01602_LOCUS1695</name>
    <name evidence="2" type="ORF">OSIN01602_LOCUS1696</name>
</gene>
<organism evidence="2">
    <name type="scientific">Trieres chinensis</name>
    <name type="common">Marine centric diatom</name>
    <name type="synonym">Odontella sinensis</name>
    <dbReference type="NCBI Taxonomy" id="1514140"/>
    <lineage>
        <taxon>Eukaryota</taxon>
        <taxon>Sar</taxon>
        <taxon>Stramenopiles</taxon>
        <taxon>Ochrophyta</taxon>
        <taxon>Bacillariophyta</taxon>
        <taxon>Mediophyceae</taxon>
        <taxon>Biddulphiophycidae</taxon>
        <taxon>Eupodiscales</taxon>
        <taxon>Parodontellaceae</taxon>
        <taxon>Trieres</taxon>
    </lineage>
</organism>
<dbReference type="AlphaFoldDB" id="A0A6U1T4H9"/>
<dbReference type="EMBL" id="HBGO01002987">
    <property type="protein sequence ID" value="CAD9322028.1"/>
    <property type="molecule type" value="Transcribed_RNA"/>
</dbReference>